<feature type="chain" id="PRO_5042831300" evidence="2">
    <location>
        <begin position="21"/>
        <end position="196"/>
    </location>
</feature>
<protein>
    <submittedName>
        <fullName evidence="4">Outer membrane beta-barrel protein</fullName>
    </submittedName>
</protein>
<dbReference type="InterPro" id="IPR011250">
    <property type="entry name" value="OMP/PagP_B-barrel"/>
</dbReference>
<dbReference type="InterPro" id="IPR027385">
    <property type="entry name" value="Beta-barrel_OMP"/>
</dbReference>
<keyword evidence="5" id="KW-1185">Reference proteome</keyword>
<dbReference type="AlphaFoldDB" id="A0AAP2GPZ5"/>
<comment type="caution">
    <text evidence="4">The sequence shown here is derived from an EMBL/GenBank/DDBJ whole genome shotgun (WGS) entry which is preliminary data.</text>
</comment>
<evidence type="ECO:0000259" key="3">
    <source>
        <dbReference type="Pfam" id="PF13505"/>
    </source>
</evidence>
<feature type="signal peptide" evidence="2">
    <location>
        <begin position="1"/>
        <end position="20"/>
    </location>
</feature>
<name>A0AAP2GPZ5_9BACT</name>
<evidence type="ECO:0000313" key="4">
    <source>
        <dbReference type="EMBL" id="MBT1697987.1"/>
    </source>
</evidence>
<dbReference type="Gene3D" id="2.40.160.20">
    <property type="match status" value="1"/>
</dbReference>
<proteinExistence type="predicted"/>
<dbReference type="SUPFAM" id="SSF56925">
    <property type="entry name" value="OMPA-like"/>
    <property type="match status" value="1"/>
</dbReference>
<dbReference type="Pfam" id="PF13505">
    <property type="entry name" value="OMP_b-brl"/>
    <property type="match status" value="1"/>
</dbReference>
<feature type="domain" description="Outer membrane protein beta-barrel" evidence="3">
    <location>
        <begin position="8"/>
        <end position="176"/>
    </location>
</feature>
<dbReference type="Proteomes" id="UP001319200">
    <property type="component" value="Unassembled WGS sequence"/>
</dbReference>
<sequence length="196" mass="20447">MKKITSVLCFLLLAAVAVNAQEYKKFRVGTGLGYAKASGEGASGGVLWALEPGYRINDQILANLRIEGAAIIRGTADATSASLDVAGISSYTLNGQYYLMNGGFRPFVGVGFGMFSIAKASIDAGSSTSVAESAGTKFGFYPRLGFDAGHFTLNLDYNLIGATKAVVTDGSTVSSTEFKNSYIGIRIGGYFGGGRK</sequence>
<organism evidence="4 5">
    <name type="scientific">Chryseosolibacter histidini</name>
    <dbReference type="NCBI Taxonomy" id="2782349"/>
    <lineage>
        <taxon>Bacteria</taxon>
        <taxon>Pseudomonadati</taxon>
        <taxon>Bacteroidota</taxon>
        <taxon>Cytophagia</taxon>
        <taxon>Cytophagales</taxon>
        <taxon>Chryseotaleaceae</taxon>
        <taxon>Chryseosolibacter</taxon>
    </lineage>
</organism>
<dbReference type="EMBL" id="JAHESF010000012">
    <property type="protein sequence ID" value="MBT1697987.1"/>
    <property type="molecule type" value="Genomic_DNA"/>
</dbReference>
<evidence type="ECO:0000313" key="5">
    <source>
        <dbReference type="Proteomes" id="UP001319200"/>
    </source>
</evidence>
<accession>A0AAP2GPZ5</accession>
<keyword evidence="1 2" id="KW-0732">Signal</keyword>
<reference evidence="4 5" key="1">
    <citation type="submission" date="2021-05" db="EMBL/GenBank/DDBJ databases">
        <title>A Polyphasic approach of four new species of the genus Ohtaekwangia: Ohtaekwangia histidinii sp. nov., Ohtaekwangia cretensis sp. nov., Ohtaekwangia indiensis sp. nov., Ohtaekwangia reichenbachii sp. nov. from diverse environment.</title>
        <authorList>
            <person name="Octaviana S."/>
        </authorList>
    </citation>
    <scope>NUCLEOTIDE SEQUENCE [LARGE SCALE GENOMIC DNA]</scope>
    <source>
        <strain evidence="4 5">PWU4</strain>
    </source>
</reference>
<evidence type="ECO:0000256" key="1">
    <source>
        <dbReference type="ARBA" id="ARBA00022729"/>
    </source>
</evidence>
<gene>
    <name evidence="4" type="ORF">KK083_13925</name>
</gene>
<dbReference type="RefSeq" id="WP_254163859.1">
    <property type="nucleotide sequence ID" value="NZ_JAHESF010000012.1"/>
</dbReference>
<evidence type="ECO:0000256" key="2">
    <source>
        <dbReference type="SAM" id="SignalP"/>
    </source>
</evidence>